<feature type="compositionally biased region" description="Basic and acidic residues" evidence="1">
    <location>
        <begin position="34"/>
        <end position="44"/>
    </location>
</feature>
<evidence type="ECO:0000256" key="1">
    <source>
        <dbReference type="SAM" id="MobiDB-lite"/>
    </source>
</evidence>
<sequence>MGPCTRRTRRSFVAVALSALLVPIAAVAADTRAERRTATEEARDPQPAARISRDLRTLPSRSRDLGRRALRRGRGRTVCPTAGKIRCDSGLGLRTLLVDTVMRRAESLRRRLGGREAGVLTVTVRLPGGSVRLALGEPHPS</sequence>
<evidence type="ECO:0000256" key="2">
    <source>
        <dbReference type="SAM" id="SignalP"/>
    </source>
</evidence>
<keyword evidence="4" id="KW-1185">Reference proteome</keyword>
<evidence type="ECO:0000313" key="3">
    <source>
        <dbReference type="EMBL" id="NKI41315.1"/>
    </source>
</evidence>
<feature type="signal peptide" evidence="2">
    <location>
        <begin position="1"/>
        <end position="28"/>
    </location>
</feature>
<accession>A0ABX1GZ00</accession>
<keyword evidence="2" id="KW-0732">Signal</keyword>
<name>A0ABX1GZ00_9ACTN</name>
<dbReference type="RefSeq" id="WP_168537550.1">
    <property type="nucleotide sequence ID" value="NZ_JAAWWP010000004.1"/>
</dbReference>
<organism evidence="3 4">
    <name type="scientific">Streptomyces physcomitrii</name>
    <dbReference type="NCBI Taxonomy" id="2724184"/>
    <lineage>
        <taxon>Bacteria</taxon>
        <taxon>Bacillati</taxon>
        <taxon>Actinomycetota</taxon>
        <taxon>Actinomycetes</taxon>
        <taxon>Kitasatosporales</taxon>
        <taxon>Streptomycetaceae</taxon>
        <taxon>Streptomyces</taxon>
    </lineage>
</organism>
<gene>
    <name evidence="3" type="ORF">HFV08_08705</name>
</gene>
<feature type="compositionally biased region" description="Basic and acidic residues" evidence="1">
    <location>
        <begin position="51"/>
        <end position="67"/>
    </location>
</feature>
<feature type="chain" id="PRO_5046836134" evidence="2">
    <location>
        <begin position="29"/>
        <end position="141"/>
    </location>
</feature>
<reference evidence="3 4" key="1">
    <citation type="submission" date="2020-04" db="EMBL/GenBank/DDBJ databases">
        <title>Phylogenetic Diversity and Antibacterial Activity against Ralstonia solanacearum of Endophytic Actinomycete Isolated from Moss.</title>
        <authorList>
            <person name="Zhuang X."/>
        </authorList>
    </citation>
    <scope>NUCLEOTIDE SEQUENCE [LARGE SCALE GENOMIC DNA]</scope>
    <source>
        <strain evidence="3 4">LD120</strain>
    </source>
</reference>
<protein>
    <submittedName>
        <fullName evidence="3">Uncharacterized protein</fullName>
    </submittedName>
</protein>
<proteinExistence type="predicted"/>
<dbReference type="Proteomes" id="UP000772196">
    <property type="component" value="Unassembled WGS sequence"/>
</dbReference>
<feature type="region of interest" description="Disordered" evidence="1">
    <location>
        <begin position="34"/>
        <end position="75"/>
    </location>
</feature>
<dbReference type="EMBL" id="JAAWWP010000004">
    <property type="protein sequence ID" value="NKI41315.1"/>
    <property type="molecule type" value="Genomic_DNA"/>
</dbReference>
<evidence type="ECO:0000313" key="4">
    <source>
        <dbReference type="Proteomes" id="UP000772196"/>
    </source>
</evidence>
<comment type="caution">
    <text evidence="3">The sequence shown here is derived from an EMBL/GenBank/DDBJ whole genome shotgun (WGS) entry which is preliminary data.</text>
</comment>